<comment type="subcellular location">
    <subcellularLocation>
        <location evidence="2">Golgi apparatus membrane</location>
        <topology evidence="2">Single-pass type II membrane protein</topology>
    </subcellularLocation>
</comment>
<evidence type="ECO:0000256" key="8">
    <source>
        <dbReference type="ARBA" id="ARBA00022723"/>
    </source>
</evidence>
<name>A0AAE0T6M9_9BIVA</name>
<dbReference type="GO" id="GO:0016266">
    <property type="term" value="P:protein O-linked glycosylation via N-acetyl-galactosamine"/>
    <property type="evidence" value="ECO:0007669"/>
    <property type="project" value="TreeGrafter"/>
</dbReference>
<evidence type="ECO:0000256" key="10">
    <source>
        <dbReference type="ARBA" id="ARBA00022989"/>
    </source>
</evidence>
<keyword evidence="17" id="KW-1185">Reference proteome</keyword>
<evidence type="ECO:0000256" key="14">
    <source>
        <dbReference type="SAM" id="SignalP"/>
    </source>
</evidence>
<dbReference type="InterPro" id="IPR004139">
    <property type="entry name" value="Glyco_trans_13"/>
</dbReference>
<dbReference type="PROSITE" id="PS52031">
    <property type="entry name" value="GG_LECTIN"/>
    <property type="match status" value="2"/>
</dbReference>
<dbReference type="InterPro" id="IPR039477">
    <property type="entry name" value="ILEI/PANDER_dom"/>
</dbReference>
<comment type="similarity">
    <text evidence="4">Belongs to the glycosyltransferase 13 family.</text>
</comment>
<proteinExistence type="inferred from homology"/>
<feature type="domain" description="ILEI/PANDER" evidence="15">
    <location>
        <begin position="86"/>
        <end position="173"/>
    </location>
</feature>
<keyword evidence="7" id="KW-0812">Transmembrane</keyword>
<dbReference type="Pfam" id="PF15711">
    <property type="entry name" value="ILEI"/>
    <property type="match status" value="2"/>
</dbReference>
<evidence type="ECO:0000256" key="3">
    <source>
        <dbReference type="ARBA" id="ARBA00004922"/>
    </source>
</evidence>
<dbReference type="PANTHER" id="PTHR46396:SF2">
    <property type="entry name" value="ILEI_PANDER DOMAIN-CONTAINING PROTEIN"/>
    <property type="match status" value="1"/>
</dbReference>
<dbReference type="SUPFAM" id="SSF53448">
    <property type="entry name" value="Nucleotide-diphospho-sugar transferases"/>
    <property type="match status" value="1"/>
</dbReference>
<evidence type="ECO:0000256" key="13">
    <source>
        <dbReference type="ARBA" id="ARBA00023211"/>
    </source>
</evidence>
<dbReference type="GO" id="GO:0046872">
    <property type="term" value="F:metal ion binding"/>
    <property type="evidence" value="ECO:0007669"/>
    <property type="project" value="UniProtKB-KW"/>
</dbReference>
<dbReference type="PANTHER" id="PTHR46396">
    <property type="entry name" value="PROTEIN O-LINKED-MANNOSE BETA-1,2-N-ACETYLGLUCOSAMINYLTRANSFERASE 1"/>
    <property type="match status" value="1"/>
</dbReference>
<evidence type="ECO:0000256" key="9">
    <source>
        <dbReference type="ARBA" id="ARBA00022968"/>
    </source>
</evidence>
<dbReference type="GO" id="GO:0000139">
    <property type="term" value="C:Golgi membrane"/>
    <property type="evidence" value="ECO:0007669"/>
    <property type="project" value="UniProtKB-SubCell"/>
</dbReference>
<keyword evidence="10" id="KW-1133">Transmembrane helix</keyword>
<comment type="cofactor">
    <cofactor evidence="1">
        <name>Mn(2+)</name>
        <dbReference type="ChEBI" id="CHEBI:29035"/>
    </cofactor>
</comment>
<dbReference type="InterPro" id="IPR052463">
    <property type="entry name" value="O-linked_mannose_GnT"/>
</dbReference>
<organism evidence="16 17">
    <name type="scientific">Potamilus streckersoni</name>
    <dbReference type="NCBI Taxonomy" id="2493646"/>
    <lineage>
        <taxon>Eukaryota</taxon>
        <taxon>Metazoa</taxon>
        <taxon>Spiralia</taxon>
        <taxon>Lophotrochozoa</taxon>
        <taxon>Mollusca</taxon>
        <taxon>Bivalvia</taxon>
        <taxon>Autobranchia</taxon>
        <taxon>Heteroconchia</taxon>
        <taxon>Palaeoheterodonta</taxon>
        <taxon>Unionida</taxon>
        <taxon>Unionoidea</taxon>
        <taxon>Unionidae</taxon>
        <taxon>Ambleminae</taxon>
        <taxon>Lampsilini</taxon>
        <taxon>Potamilus</taxon>
    </lineage>
</organism>
<evidence type="ECO:0000256" key="6">
    <source>
        <dbReference type="ARBA" id="ARBA00022679"/>
    </source>
</evidence>
<dbReference type="EMBL" id="JAEAOA010001895">
    <property type="protein sequence ID" value="KAK3604443.1"/>
    <property type="molecule type" value="Genomic_DNA"/>
</dbReference>
<feature type="signal peptide" evidence="14">
    <location>
        <begin position="1"/>
        <end position="22"/>
    </location>
</feature>
<evidence type="ECO:0000256" key="7">
    <source>
        <dbReference type="ARBA" id="ARBA00022692"/>
    </source>
</evidence>
<gene>
    <name evidence="16" type="ORF">CHS0354_031746</name>
</gene>
<dbReference type="Pfam" id="PF03071">
    <property type="entry name" value="GNT-I"/>
    <property type="match status" value="1"/>
</dbReference>
<dbReference type="GO" id="GO:0047223">
    <property type="term" value="F:beta-1,3-galactosyl-O-glycosyl-glycoprotein beta-1,3-N-acetylglucosaminyltransferase activity"/>
    <property type="evidence" value="ECO:0007669"/>
    <property type="project" value="TreeGrafter"/>
</dbReference>
<evidence type="ECO:0000256" key="1">
    <source>
        <dbReference type="ARBA" id="ARBA00001936"/>
    </source>
</evidence>
<evidence type="ECO:0000256" key="11">
    <source>
        <dbReference type="ARBA" id="ARBA00023034"/>
    </source>
</evidence>
<dbReference type="AlphaFoldDB" id="A0AAE0T6M9"/>
<evidence type="ECO:0000259" key="15">
    <source>
        <dbReference type="Pfam" id="PF15711"/>
    </source>
</evidence>
<dbReference type="Gene3D" id="3.90.550.10">
    <property type="entry name" value="Spore Coat Polysaccharide Biosynthesis Protein SpsA, Chain A"/>
    <property type="match status" value="1"/>
</dbReference>
<reference evidence="16" key="2">
    <citation type="journal article" date="2021" name="Genome Biol. Evol.">
        <title>Developing a high-quality reference genome for a parasitic bivalve with doubly uniparental inheritance (Bivalvia: Unionida).</title>
        <authorList>
            <person name="Smith C.H."/>
        </authorList>
    </citation>
    <scope>NUCLEOTIDE SEQUENCE</scope>
    <source>
        <strain evidence="16">CHS0354</strain>
        <tissue evidence="16">Mantle</tissue>
    </source>
</reference>
<reference evidence="16" key="3">
    <citation type="submission" date="2023-05" db="EMBL/GenBank/DDBJ databases">
        <authorList>
            <person name="Smith C.H."/>
        </authorList>
    </citation>
    <scope>NUCLEOTIDE SEQUENCE</scope>
    <source>
        <strain evidence="16">CHS0354</strain>
        <tissue evidence="16">Mantle</tissue>
    </source>
</reference>
<accession>A0AAE0T6M9</accession>
<evidence type="ECO:0000313" key="16">
    <source>
        <dbReference type="EMBL" id="KAK3604443.1"/>
    </source>
</evidence>
<evidence type="ECO:0000256" key="4">
    <source>
        <dbReference type="ARBA" id="ARBA00006492"/>
    </source>
</evidence>
<comment type="caution">
    <text evidence="16">The sequence shown here is derived from an EMBL/GenBank/DDBJ whole genome shotgun (WGS) entry which is preliminary data.</text>
</comment>
<evidence type="ECO:0000313" key="17">
    <source>
        <dbReference type="Proteomes" id="UP001195483"/>
    </source>
</evidence>
<evidence type="ECO:0000256" key="2">
    <source>
        <dbReference type="ARBA" id="ARBA00004323"/>
    </source>
</evidence>
<feature type="chain" id="PRO_5042241218" description="ILEI/PANDER domain-containing protein" evidence="14">
    <location>
        <begin position="23"/>
        <end position="807"/>
    </location>
</feature>
<keyword evidence="14" id="KW-0732">Signal</keyword>
<comment type="pathway">
    <text evidence="3">Protein modification; protein glycosylation.</text>
</comment>
<keyword evidence="12" id="KW-0472">Membrane</keyword>
<evidence type="ECO:0000256" key="12">
    <source>
        <dbReference type="ARBA" id="ARBA00023136"/>
    </source>
</evidence>
<evidence type="ECO:0000256" key="5">
    <source>
        <dbReference type="ARBA" id="ARBA00022676"/>
    </source>
</evidence>
<sequence>MKKFCTLLTIACLCLYLVSVVARIPKSRQVWDVSGLEKSQDTKCGIKCPNGQFAFYVKTGVEKNEAPTICFEDTIYISPARDNGQRGINAIFIDYKTGKVLDTQTFDTYLDEYSLVHYLKSKVEQENIMIAASFDEMTENLKTDGVKWLKLFGGEIISDLMFRDSYMIIGQKGLQSGYAIEFMKRKSNKPYAPPLEKAGCFAVPMGPVGLEKDMLPQLQPTADLKVGENLSNCGRNDPCPADTFPVMLYTGEKSEQFPQICVSGQIIMTKDVNGGGRGLNFVVVNPETGKPSMASNFDTYDKESINMEDFLESLSTNDIILGVAFDDAFRKLQFHPKELLNKLGSSQIQNLKFRDVWYFVGQKGIDGFTPYEKISFSGIDAEWPTPLKDSFCLPKKLTGLKVIPDPPFTRNEAKRAFCTKYDGYADFCDSTHMDDPVIKPVGLTDASLKNNIVYSTPILIIPGMNHNALVKLLETTLMQPGVDPKFVVVAFDDKFPEHAELAGLFGIRNHSLTSSITYSEQMNKALEAVWTLYPLAANVIVLEEELLLASDFLYFMAQCAPIFDRDETLFAISAFNYNGFVTSSGNRSLVYRVEDFPGLAFMLKKSVFDKYMKGKMKACCSERTWYGWSINSPVAAEVLVPDVSRVYRQPYESARPEDQDLIHLFHRPRLTNADSSTLIKGLASLVEEEYEKQLIVGLKEAIPVNPDLLLHCQNPDLDDKYVLSIPKNSGSYVIHYLIDENFYKELHLLCRCFGLFAPGKHKPKNLHRWILRFVYAGNDMYLVGHPSKYSQVKAKTNSVFKAVSSKR</sequence>
<dbReference type="InterPro" id="IPR029044">
    <property type="entry name" value="Nucleotide-diphossugar_trans"/>
</dbReference>
<keyword evidence="6" id="KW-0808">Transferase</keyword>
<feature type="domain" description="ILEI/PANDER" evidence="15">
    <location>
        <begin position="277"/>
        <end position="364"/>
    </location>
</feature>
<reference evidence="16" key="1">
    <citation type="journal article" date="2021" name="Genome Biol. Evol.">
        <title>A High-Quality Reference Genome for a Parasitic Bivalve with Doubly Uniparental Inheritance (Bivalvia: Unionida).</title>
        <authorList>
            <person name="Smith C.H."/>
        </authorList>
    </citation>
    <scope>NUCLEOTIDE SEQUENCE</scope>
    <source>
        <strain evidence="16">CHS0354</strain>
    </source>
</reference>
<keyword evidence="5" id="KW-0328">Glycosyltransferase</keyword>
<protein>
    <recommendedName>
        <fullName evidence="15">ILEI/PANDER domain-containing protein</fullName>
    </recommendedName>
</protein>
<keyword evidence="8" id="KW-0479">Metal-binding</keyword>
<keyword evidence="13" id="KW-0464">Manganese</keyword>
<dbReference type="Proteomes" id="UP001195483">
    <property type="component" value="Unassembled WGS sequence"/>
</dbReference>
<keyword evidence="11" id="KW-0333">Golgi apparatus</keyword>
<keyword evidence="9" id="KW-0735">Signal-anchor</keyword>